<evidence type="ECO:0000313" key="3">
    <source>
        <dbReference type="Proteomes" id="UP000324550"/>
    </source>
</evidence>
<accession>A0A5D0GK29</accession>
<dbReference type="AlphaFoldDB" id="A0A5D0GK29"/>
<dbReference type="OrthoDB" id="9806579at2"/>
<dbReference type="Gene3D" id="3.60.120.10">
    <property type="entry name" value="Anthranilate synthase"/>
    <property type="match status" value="1"/>
</dbReference>
<evidence type="ECO:0000313" key="2">
    <source>
        <dbReference type="EMBL" id="TYA59140.1"/>
    </source>
</evidence>
<dbReference type="Proteomes" id="UP000324550">
    <property type="component" value="Unassembled WGS sequence"/>
</dbReference>
<dbReference type="InterPro" id="IPR005801">
    <property type="entry name" value="ADC_synthase"/>
</dbReference>
<proteinExistence type="predicted"/>
<protein>
    <submittedName>
        <fullName evidence="2">Isochorismate synthase</fullName>
    </submittedName>
</protein>
<organism evidence="2 3">
    <name type="scientific">Formosa maritima</name>
    <dbReference type="NCBI Taxonomy" id="2592046"/>
    <lineage>
        <taxon>Bacteria</taxon>
        <taxon>Pseudomonadati</taxon>
        <taxon>Bacteroidota</taxon>
        <taxon>Flavobacteriia</taxon>
        <taxon>Flavobacteriales</taxon>
        <taxon>Flavobacteriaceae</taxon>
        <taxon>Formosa</taxon>
    </lineage>
</organism>
<name>A0A5D0GK29_9FLAO</name>
<dbReference type="SUPFAM" id="SSF56322">
    <property type="entry name" value="ADC synthase"/>
    <property type="match status" value="1"/>
</dbReference>
<keyword evidence="3" id="KW-1185">Reference proteome</keyword>
<dbReference type="PANTHER" id="PTHR42839">
    <property type="entry name" value="ISOCHORISMATE SYNTHASE ENTC"/>
    <property type="match status" value="1"/>
</dbReference>
<feature type="domain" description="Chorismate-utilising enzyme C-terminal" evidence="1">
    <location>
        <begin position="98"/>
        <end position="364"/>
    </location>
</feature>
<comment type="caution">
    <text evidence="2">The sequence shown here is derived from an EMBL/GenBank/DDBJ whole genome shotgun (WGS) entry which is preliminary data.</text>
</comment>
<dbReference type="RefSeq" id="WP_148453118.1">
    <property type="nucleotide sequence ID" value="NZ_VSFC01000012.1"/>
</dbReference>
<reference evidence="2 3" key="1">
    <citation type="submission" date="2019-08" db="EMBL/GenBank/DDBJ databases">
        <title>Formosa sediminis sp. nov., isolated from marine sediment.</title>
        <authorList>
            <person name="Cao W.R."/>
        </authorList>
    </citation>
    <scope>NUCLEOTIDE SEQUENCE [LARGE SCALE GENOMIC DNA]</scope>
    <source>
        <strain evidence="2 3">1494</strain>
    </source>
</reference>
<gene>
    <name evidence="2" type="ORF">FVF61_03025</name>
</gene>
<dbReference type="Pfam" id="PF00425">
    <property type="entry name" value="Chorismate_bind"/>
    <property type="match status" value="1"/>
</dbReference>
<dbReference type="EMBL" id="VSFC01000012">
    <property type="protein sequence ID" value="TYA59140.1"/>
    <property type="molecule type" value="Genomic_DNA"/>
</dbReference>
<dbReference type="InterPro" id="IPR015890">
    <property type="entry name" value="Chorismate_C"/>
</dbReference>
<evidence type="ECO:0000259" key="1">
    <source>
        <dbReference type="Pfam" id="PF00425"/>
    </source>
</evidence>
<dbReference type="PANTHER" id="PTHR42839:SF2">
    <property type="entry name" value="ISOCHORISMATE SYNTHASE ENTC"/>
    <property type="match status" value="1"/>
</dbReference>
<sequence>MISENFFNQIQQQLNNKLPFVVYRKPNDTLVKVLLQNTDEVHIVKDYSEKGFVFAPFDTNKEVVLIPLNISSLLQEDFVMSSVVETSYLESDDKIKNKEKHIELVQKGIDGIKEKQFQKVVLSRCEKIKLTEIDCINVFKKLLQKYPTAFVYCWYHPKIGLWLGATPETLIKIEGSRFKTMALAGTQKFEGTLDVNWQDKEKEEQQFVTDFIVDSLKTSVKNLTISNIETIKAGNVLHLKTTIKGILDLNLLNLKQVIKVLHPTPAVCGLPKESTKQFIINNENYNREYYTGFLGELNFQEKTTRNTNRRNVENNAYASVKHISNLFVNLRCMQIIEKKALIYVGGGITKDSIPEAEWQETVVKAEVMKKVLQ</sequence>